<dbReference type="Proteomes" id="UP001208656">
    <property type="component" value="Unassembled WGS sequence"/>
</dbReference>
<reference evidence="2 3" key="1">
    <citation type="submission" date="2022-10" db="EMBL/GenBank/DDBJ databases">
        <title>Description of Fervidibacillus gen. nov. in the family Fervidibacillaceae fam. nov. with two species, Fervidibacillus albus sp. nov., and Fervidibacillus halotolerans sp. nov., isolated from tidal flat sediments.</title>
        <authorList>
            <person name="Kwon K.K."/>
            <person name="Yang S.-H."/>
        </authorList>
    </citation>
    <scope>NUCLEOTIDE SEQUENCE [LARGE SCALE GENOMIC DNA]</scope>
    <source>
        <strain evidence="2 3">DSM 23332</strain>
    </source>
</reference>
<organism evidence="2 3">
    <name type="scientific">Pallidibacillus thermolactis</name>
    <dbReference type="NCBI Taxonomy" id="251051"/>
    <lineage>
        <taxon>Bacteria</taxon>
        <taxon>Bacillati</taxon>
        <taxon>Bacillota</taxon>
        <taxon>Bacilli</taxon>
        <taxon>Bacillales</taxon>
        <taxon>Bacillaceae</taxon>
        <taxon>Pallidibacillus</taxon>
    </lineage>
</organism>
<keyword evidence="1" id="KW-1133">Transmembrane helix</keyword>
<comment type="caution">
    <text evidence="2">The sequence shown here is derived from an EMBL/GenBank/DDBJ whole genome shotgun (WGS) entry which is preliminary data.</text>
</comment>
<keyword evidence="1" id="KW-0472">Membrane</keyword>
<proteinExistence type="predicted"/>
<protein>
    <submittedName>
        <fullName evidence="2">Uncharacterized protein</fullName>
    </submittedName>
</protein>
<name>A0ABT2WFN2_9BACI</name>
<evidence type="ECO:0000256" key="1">
    <source>
        <dbReference type="SAM" id="Phobius"/>
    </source>
</evidence>
<sequence>MGGIYNVLKLSIAEDLSTLSEKLCSIEWYRKACIQDQQTEELFYEFCQLLKINDYQFQWVKKEELSEKIKGIDFEGSQLWEGIKDLPDRFKVRINTKGLNKALEKIVDHLPESIFHPAFDGAFRQFQEEKIVNHLTVAAMYISLLICCAYLAGEESLFEPILRILESGHAPIGMEGNIVYFI</sequence>
<accession>A0ABT2WFN2</accession>
<evidence type="ECO:0000313" key="2">
    <source>
        <dbReference type="EMBL" id="MCU9594501.1"/>
    </source>
</evidence>
<feature type="transmembrane region" description="Helical" evidence="1">
    <location>
        <begin position="131"/>
        <end position="152"/>
    </location>
</feature>
<dbReference type="EMBL" id="JAOUSE010000022">
    <property type="protein sequence ID" value="MCU9594501.1"/>
    <property type="molecule type" value="Genomic_DNA"/>
</dbReference>
<evidence type="ECO:0000313" key="3">
    <source>
        <dbReference type="Proteomes" id="UP001208656"/>
    </source>
</evidence>
<keyword evidence="1" id="KW-0812">Transmembrane</keyword>
<gene>
    <name evidence="2" type="ORF">OEV82_08535</name>
</gene>
<dbReference type="RefSeq" id="WP_263061600.1">
    <property type="nucleotide sequence ID" value="NZ_JAOUSE010000022.1"/>
</dbReference>
<keyword evidence="3" id="KW-1185">Reference proteome</keyword>